<sequence length="479" mass="53917">MSAKLTTTQKVTFLPDINKPGQEQTSPWSRMQKKGKETETAQPAKSQTPTVSKDEIALFRNSVRQNACVEMLRGGFHRSFSELFSLLQRWKEIRLAAGPGSAIWQHKSLEEQPAKLHTLRHYLTKAETALRAGAWSAVYDQQVFLAQYFREPEDRWLSCHFYQTSLNSARRVKIDGGRKEAEALANMGQVYMEQGQLDSAREQYECFYQLTAGRAWRSEGGRSLHCQACEGLWRVYTQLAERPLQANDYRAAIDTLSKAFQMAKEGEGDQCVALQIKLTKCSHSINTCLSVCLSSLAGDHRIEGEAAYRVGLAYQCVGDQVTAKRFLNMYMEMSTALGDAGGLGKAYKAIAKSLESEGKLSETVQYLEKFAEVSQGNNQYHNLEEACMCLGVIFNSRGQYERGCTYFERGYEIARDLEEVPLLQRAQVFVGSARAYSMIRKYSRSVETASHSDLLLLTAWKESRQNVFTDTTGSAEGKI</sequence>
<evidence type="ECO:0000256" key="6">
    <source>
        <dbReference type="ARBA" id="ARBA00044739"/>
    </source>
</evidence>
<dbReference type="GO" id="GO:0003341">
    <property type="term" value="P:cilium movement"/>
    <property type="evidence" value="ECO:0007669"/>
    <property type="project" value="TreeGrafter"/>
</dbReference>
<evidence type="ECO:0000256" key="1">
    <source>
        <dbReference type="ARBA" id="ARBA00004496"/>
    </source>
</evidence>
<comment type="function">
    <text evidence="6">Axonemal protein which is implicated in axonemal and/or peri-axonemal structure assembly and regulates flagellum assembly and beating and therefore sperm motility.</text>
</comment>
<evidence type="ECO:0000256" key="5">
    <source>
        <dbReference type="ARBA" id="ARBA00040665"/>
    </source>
</evidence>
<protein>
    <recommendedName>
        <fullName evidence="5">Tetratricopeptide repeat protein 29</fullName>
    </recommendedName>
</protein>
<gene>
    <name evidence="9" type="primary">TTC29</name>
</gene>
<keyword evidence="3" id="KW-0677">Repeat</keyword>
<dbReference type="Ensembl" id="ENSOKIT00005033954.1">
    <property type="protein sequence ID" value="ENSOKIP00005032140.1"/>
    <property type="gene ID" value="ENSOKIG00005013816.1"/>
</dbReference>
<feature type="compositionally biased region" description="Polar residues" evidence="8">
    <location>
        <begin position="1"/>
        <end position="11"/>
    </location>
</feature>
<dbReference type="GeneTree" id="ENSGT00390000008611"/>
<dbReference type="Gene3D" id="1.25.40.10">
    <property type="entry name" value="Tetratricopeptide repeat domain"/>
    <property type="match status" value="2"/>
</dbReference>
<dbReference type="GO" id="GO:0036126">
    <property type="term" value="C:sperm flagellum"/>
    <property type="evidence" value="ECO:0007669"/>
    <property type="project" value="TreeGrafter"/>
</dbReference>
<keyword evidence="4 7" id="KW-0802">TPR repeat</keyword>
<dbReference type="InterPro" id="IPR019734">
    <property type="entry name" value="TPR_rpt"/>
</dbReference>
<evidence type="ECO:0000256" key="8">
    <source>
        <dbReference type="SAM" id="MobiDB-lite"/>
    </source>
</evidence>
<feature type="repeat" description="TPR" evidence="7">
    <location>
        <begin position="181"/>
        <end position="214"/>
    </location>
</feature>
<dbReference type="PANTHER" id="PTHR46630:SF1">
    <property type="entry name" value="TETRATRICOPEPTIDE REPEAT PROTEIN 29"/>
    <property type="match status" value="1"/>
</dbReference>
<evidence type="ECO:0000256" key="7">
    <source>
        <dbReference type="PROSITE-ProRule" id="PRU00339"/>
    </source>
</evidence>
<dbReference type="Proteomes" id="UP000694557">
    <property type="component" value="Unassembled WGS sequence"/>
</dbReference>
<feature type="compositionally biased region" description="Polar residues" evidence="8">
    <location>
        <begin position="40"/>
        <end position="50"/>
    </location>
</feature>
<evidence type="ECO:0000256" key="4">
    <source>
        <dbReference type="ARBA" id="ARBA00022803"/>
    </source>
</evidence>
<name>A0A8C7M6E8_ONCKI</name>
<dbReference type="InterPro" id="IPR051476">
    <property type="entry name" value="Bac_ResReg_Asp_Phosphatase"/>
</dbReference>
<keyword evidence="10" id="KW-1185">Reference proteome</keyword>
<feature type="region of interest" description="Disordered" evidence="8">
    <location>
        <begin position="1"/>
        <end position="50"/>
    </location>
</feature>
<dbReference type="PROSITE" id="PS50005">
    <property type="entry name" value="TPR"/>
    <property type="match status" value="1"/>
</dbReference>
<evidence type="ECO:0000313" key="10">
    <source>
        <dbReference type="Proteomes" id="UP000694557"/>
    </source>
</evidence>
<comment type="subcellular location">
    <subcellularLocation>
        <location evidence="1">Cytoplasm</location>
    </subcellularLocation>
</comment>
<accession>A0A8C7M6E8</accession>
<proteinExistence type="predicted"/>
<evidence type="ECO:0000256" key="3">
    <source>
        <dbReference type="ARBA" id="ARBA00022737"/>
    </source>
</evidence>
<reference evidence="9" key="2">
    <citation type="submission" date="2025-09" db="UniProtKB">
        <authorList>
            <consortium name="Ensembl"/>
        </authorList>
    </citation>
    <scope>IDENTIFICATION</scope>
</reference>
<dbReference type="SMART" id="SM00028">
    <property type="entry name" value="TPR"/>
    <property type="match status" value="4"/>
</dbReference>
<evidence type="ECO:0000256" key="2">
    <source>
        <dbReference type="ARBA" id="ARBA00022490"/>
    </source>
</evidence>
<dbReference type="AlphaFoldDB" id="A0A8C7M6E8"/>
<keyword evidence="2" id="KW-0963">Cytoplasm</keyword>
<dbReference type="SUPFAM" id="SSF48452">
    <property type="entry name" value="TPR-like"/>
    <property type="match status" value="1"/>
</dbReference>
<evidence type="ECO:0000313" key="9">
    <source>
        <dbReference type="Ensembl" id="ENSOKIP00005032140.1"/>
    </source>
</evidence>
<dbReference type="GO" id="GO:0005737">
    <property type="term" value="C:cytoplasm"/>
    <property type="evidence" value="ECO:0007669"/>
    <property type="project" value="UniProtKB-SubCell"/>
</dbReference>
<organism evidence="9 10">
    <name type="scientific">Oncorhynchus kisutch</name>
    <name type="common">Coho salmon</name>
    <name type="synonym">Salmo kisutch</name>
    <dbReference type="NCBI Taxonomy" id="8019"/>
    <lineage>
        <taxon>Eukaryota</taxon>
        <taxon>Metazoa</taxon>
        <taxon>Chordata</taxon>
        <taxon>Craniata</taxon>
        <taxon>Vertebrata</taxon>
        <taxon>Euteleostomi</taxon>
        <taxon>Actinopterygii</taxon>
        <taxon>Neopterygii</taxon>
        <taxon>Teleostei</taxon>
        <taxon>Protacanthopterygii</taxon>
        <taxon>Salmoniformes</taxon>
        <taxon>Salmonidae</taxon>
        <taxon>Salmoninae</taxon>
        <taxon>Oncorhynchus</taxon>
    </lineage>
</organism>
<dbReference type="PANTHER" id="PTHR46630">
    <property type="entry name" value="TETRATRICOPEPTIDE REPEAT PROTEIN 29"/>
    <property type="match status" value="1"/>
</dbReference>
<reference evidence="9" key="1">
    <citation type="submission" date="2025-08" db="UniProtKB">
        <authorList>
            <consortium name="Ensembl"/>
        </authorList>
    </citation>
    <scope>IDENTIFICATION</scope>
</reference>
<dbReference type="Pfam" id="PF13181">
    <property type="entry name" value="TPR_8"/>
    <property type="match status" value="1"/>
</dbReference>
<dbReference type="InterPro" id="IPR011990">
    <property type="entry name" value="TPR-like_helical_dom_sf"/>
</dbReference>